<dbReference type="EMBL" id="VSSQ01064114">
    <property type="protein sequence ID" value="MPN17085.1"/>
    <property type="molecule type" value="Genomic_DNA"/>
</dbReference>
<comment type="similarity">
    <text evidence="2">Belongs to the PNP/MTAP phosphorylase family.</text>
</comment>
<evidence type="ECO:0000256" key="2">
    <source>
        <dbReference type="ARBA" id="ARBA00006751"/>
    </source>
</evidence>
<reference evidence="8" key="1">
    <citation type="submission" date="2019-08" db="EMBL/GenBank/DDBJ databases">
        <authorList>
            <person name="Kucharzyk K."/>
            <person name="Murdoch R.W."/>
            <person name="Higgins S."/>
            <person name="Loffler F."/>
        </authorList>
    </citation>
    <scope>NUCLEOTIDE SEQUENCE</scope>
</reference>
<evidence type="ECO:0000313" key="8">
    <source>
        <dbReference type="EMBL" id="MPN17085.1"/>
    </source>
</evidence>
<dbReference type="InterPro" id="IPR000845">
    <property type="entry name" value="Nucleoside_phosphorylase_d"/>
</dbReference>
<comment type="caution">
    <text evidence="8">The sequence shown here is derived from an EMBL/GenBank/DDBJ whole genome shotgun (WGS) entry which is preliminary data.</text>
</comment>
<organism evidence="8">
    <name type="scientific">bioreactor metagenome</name>
    <dbReference type="NCBI Taxonomy" id="1076179"/>
    <lineage>
        <taxon>unclassified sequences</taxon>
        <taxon>metagenomes</taxon>
        <taxon>ecological metagenomes</taxon>
    </lineage>
</organism>
<dbReference type="GO" id="GO:0009116">
    <property type="term" value="P:nucleoside metabolic process"/>
    <property type="evidence" value="ECO:0007669"/>
    <property type="project" value="InterPro"/>
</dbReference>
<comment type="pathway">
    <text evidence="1">Purine metabolism; purine nucleoside salvage.</text>
</comment>
<evidence type="ECO:0000256" key="5">
    <source>
        <dbReference type="ARBA" id="ARBA00022679"/>
    </source>
</evidence>
<dbReference type="PANTHER" id="PTHR11904">
    <property type="entry name" value="METHYLTHIOADENOSINE/PURINE NUCLEOSIDE PHOSPHORYLASE"/>
    <property type="match status" value="1"/>
</dbReference>
<dbReference type="Pfam" id="PF01048">
    <property type="entry name" value="PNP_UDP_1"/>
    <property type="match status" value="1"/>
</dbReference>
<dbReference type="AlphaFoldDB" id="A0A645FRM2"/>
<feature type="domain" description="Nucleoside phosphorylase" evidence="7">
    <location>
        <begin position="9"/>
        <end position="192"/>
    </location>
</feature>
<sequence>MQGRFHYYEGYSLKDIVLPVRTLKLLGINTLIVTNAAGGVNTQFQVGDLMLITDHINFMGTNPLIGKNADDFGPRFNDMSKTYTPALREAAIRAAAVCGISLREGVYIACTGPSYETPAEIRAFRTLGADAVGMSTVPEVITAAHCSLRVLAISLITNMASGVLDKPLSGEEVIEIGNLKARELQRLVREIVHGL</sequence>
<dbReference type="InterPro" id="IPR011268">
    <property type="entry name" value="Purine_phosphorylase"/>
</dbReference>
<evidence type="ECO:0000256" key="4">
    <source>
        <dbReference type="ARBA" id="ARBA00022676"/>
    </source>
</evidence>
<dbReference type="UniPathway" id="UPA00606"/>
<keyword evidence="5 8" id="KW-0808">Transferase</keyword>
<dbReference type="SUPFAM" id="SSF53167">
    <property type="entry name" value="Purine and uridine phosphorylases"/>
    <property type="match status" value="1"/>
</dbReference>
<dbReference type="CDD" id="cd09009">
    <property type="entry name" value="PNP-EcPNPII_like"/>
    <property type="match status" value="1"/>
</dbReference>
<evidence type="ECO:0000256" key="1">
    <source>
        <dbReference type="ARBA" id="ARBA00005058"/>
    </source>
</evidence>
<evidence type="ECO:0000256" key="6">
    <source>
        <dbReference type="ARBA" id="ARBA00031036"/>
    </source>
</evidence>
<dbReference type="InterPro" id="IPR035994">
    <property type="entry name" value="Nucleoside_phosphorylase_sf"/>
</dbReference>
<evidence type="ECO:0000259" key="7">
    <source>
        <dbReference type="Pfam" id="PF01048"/>
    </source>
</evidence>
<name>A0A645FRM2_9ZZZZ</name>
<accession>A0A645FRM2</accession>
<gene>
    <name evidence="8" type="primary">punA_30</name>
    <name evidence="8" type="ORF">SDC9_164435</name>
</gene>
<dbReference type="Gene3D" id="3.40.50.1580">
    <property type="entry name" value="Nucleoside phosphorylase domain"/>
    <property type="match status" value="1"/>
</dbReference>
<keyword evidence="4 8" id="KW-0328">Glycosyltransferase</keyword>
<dbReference type="NCBIfam" id="NF006054">
    <property type="entry name" value="PRK08202.1"/>
    <property type="match status" value="1"/>
</dbReference>
<dbReference type="PANTHER" id="PTHR11904:SF9">
    <property type="entry name" value="PURINE NUCLEOSIDE PHOSPHORYLASE-RELATED"/>
    <property type="match status" value="1"/>
</dbReference>
<dbReference type="NCBIfam" id="TIGR01697">
    <property type="entry name" value="PNPH-PUNA-XAPA"/>
    <property type="match status" value="1"/>
</dbReference>
<dbReference type="EC" id="2.4.2.1" evidence="3"/>
<dbReference type="GO" id="GO:0004731">
    <property type="term" value="F:purine-nucleoside phosphorylase activity"/>
    <property type="evidence" value="ECO:0007669"/>
    <property type="project" value="UniProtKB-EC"/>
</dbReference>
<proteinExistence type="inferred from homology"/>
<dbReference type="GO" id="GO:0005737">
    <property type="term" value="C:cytoplasm"/>
    <property type="evidence" value="ECO:0007669"/>
    <property type="project" value="TreeGrafter"/>
</dbReference>
<protein>
    <recommendedName>
        <fullName evidence="3">purine-nucleoside phosphorylase</fullName>
        <ecNumber evidence="3">2.4.2.1</ecNumber>
    </recommendedName>
    <alternativeName>
        <fullName evidence="6">Inosine-guanosine phosphorylase</fullName>
    </alternativeName>
</protein>
<evidence type="ECO:0000256" key="3">
    <source>
        <dbReference type="ARBA" id="ARBA00011886"/>
    </source>
</evidence>